<gene>
    <name evidence="2" type="ORF">BCR42DRAFT_444031</name>
</gene>
<dbReference type="Proteomes" id="UP000193560">
    <property type="component" value="Unassembled WGS sequence"/>
</dbReference>
<feature type="compositionally biased region" description="Acidic residues" evidence="1">
    <location>
        <begin position="48"/>
        <end position="57"/>
    </location>
</feature>
<evidence type="ECO:0000313" key="3">
    <source>
        <dbReference type="Proteomes" id="UP000193560"/>
    </source>
</evidence>
<name>A0A1X2HZ03_9FUNG</name>
<organism evidence="2 3">
    <name type="scientific">Absidia repens</name>
    <dbReference type="NCBI Taxonomy" id="90262"/>
    <lineage>
        <taxon>Eukaryota</taxon>
        <taxon>Fungi</taxon>
        <taxon>Fungi incertae sedis</taxon>
        <taxon>Mucoromycota</taxon>
        <taxon>Mucoromycotina</taxon>
        <taxon>Mucoromycetes</taxon>
        <taxon>Mucorales</taxon>
        <taxon>Cunninghamellaceae</taxon>
        <taxon>Absidia</taxon>
    </lineage>
</organism>
<accession>A0A1X2HZ03</accession>
<proteinExistence type="predicted"/>
<comment type="caution">
    <text evidence="2">The sequence shown here is derived from an EMBL/GenBank/DDBJ whole genome shotgun (WGS) entry which is preliminary data.</text>
</comment>
<evidence type="ECO:0000313" key="2">
    <source>
        <dbReference type="EMBL" id="ORZ04739.1"/>
    </source>
</evidence>
<dbReference type="AlphaFoldDB" id="A0A1X2HZ03"/>
<feature type="compositionally biased region" description="Polar residues" evidence="1">
    <location>
        <begin position="62"/>
        <end position="75"/>
    </location>
</feature>
<protein>
    <submittedName>
        <fullName evidence="2">Uncharacterized protein</fullName>
    </submittedName>
</protein>
<evidence type="ECO:0000256" key="1">
    <source>
        <dbReference type="SAM" id="MobiDB-lite"/>
    </source>
</evidence>
<keyword evidence="3" id="KW-1185">Reference proteome</keyword>
<dbReference type="EMBL" id="MCGE01000048">
    <property type="protein sequence ID" value="ORZ04739.1"/>
    <property type="molecule type" value="Genomic_DNA"/>
</dbReference>
<reference evidence="2 3" key="1">
    <citation type="submission" date="2016-07" db="EMBL/GenBank/DDBJ databases">
        <title>Pervasive Adenine N6-methylation of Active Genes in Fungi.</title>
        <authorList>
            <consortium name="DOE Joint Genome Institute"/>
            <person name="Mondo S.J."/>
            <person name="Dannebaum R.O."/>
            <person name="Kuo R.C."/>
            <person name="Labutti K."/>
            <person name="Haridas S."/>
            <person name="Kuo A."/>
            <person name="Salamov A."/>
            <person name="Ahrendt S.R."/>
            <person name="Lipzen A."/>
            <person name="Sullivan W."/>
            <person name="Andreopoulos W.B."/>
            <person name="Clum A."/>
            <person name="Lindquist E."/>
            <person name="Daum C."/>
            <person name="Ramamoorthy G.K."/>
            <person name="Gryganskyi A."/>
            <person name="Culley D."/>
            <person name="Magnuson J.K."/>
            <person name="James T.Y."/>
            <person name="O'Malley M.A."/>
            <person name="Stajich J.E."/>
            <person name="Spatafora J.W."/>
            <person name="Visel A."/>
            <person name="Grigoriev I.V."/>
        </authorList>
    </citation>
    <scope>NUCLEOTIDE SEQUENCE [LARGE SCALE GENOMIC DNA]</scope>
    <source>
        <strain evidence="2 3">NRRL 1336</strain>
    </source>
</reference>
<feature type="region of interest" description="Disordered" evidence="1">
    <location>
        <begin position="46"/>
        <end position="79"/>
    </location>
</feature>
<sequence length="162" mass="17824">MVSTYSILVITAHQAKQSGHHLPQSYDEVLRLATRIHVQKKSFRVDSFDDSDSDSDDSSISTGKTCSHHGPNSSHVSKDCRVLNSNIRLSRPDKGKGTAPGWRSFNPTSFSSATSNICRYCKKVPYVLGHRCPEGAAHFATLKKPSLNALDIDQQPCRSDHG</sequence>